<evidence type="ECO:0000256" key="1">
    <source>
        <dbReference type="SAM" id="MobiDB-lite"/>
    </source>
</evidence>
<reference evidence="4" key="1">
    <citation type="submission" date="2019-02" db="EMBL/GenBank/DDBJ databases">
        <authorList>
            <person name="Li S.-H."/>
        </authorList>
    </citation>
    <scope>NUCLEOTIDE SEQUENCE</scope>
    <source>
        <strain evidence="4">IMCC8485</strain>
    </source>
</reference>
<dbReference type="InterPro" id="IPR013783">
    <property type="entry name" value="Ig-like_fold"/>
</dbReference>
<dbReference type="InterPro" id="IPR025392">
    <property type="entry name" value="DUF4124"/>
</dbReference>
<accession>A0ABT3SV23</accession>
<evidence type="ECO:0000313" key="4">
    <source>
        <dbReference type="EMBL" id="MCX2973838.1"/>
    </source>
</evidence>
<evidence type="ECO:0000259" key="3">
    <source>
        <dbReference type="Pfam" id="PF13511"/>
    </source>
</evidence>
<dbReference type="Proteomes" id="UP001143307">
    <property type="component" value="Unassembled WGS sequence"/>
</dbReference>
<organism evidence="4 5">
    <name type="scientific">Candidatus Seongchinamella marina</name>
    <dbReference type="NCBI Taxonomy" id="2518990"/>
    <lineage>
        <taxon>Bacteria</taxon>
        <taxon>Pseudomonadati</taxon>
        <taxon>Pseudomonadota</taxon>
        <taxon>Gammaproteobacteria</taxon>
        <taxon>Cellvibrionales</taxon>
        <taxon>Halieaceae</taxon>
        <taxon>Seongchinamella</taxon>
    </lineage>
</organism>
<dbReference type="Pfam" id="PF13511">
    <property type="entry name" value="DUF4124"/>
    <property type="match status" value="1"/>
</dbReference>
<sequence>MTKASFLALLITALFATHSAAQIYKTTDANGNVVFTDQPPAGTTASEQVDLQQTNTTPAVAPRAPSTPEPREPEPTPIEVSITSPANETTIPMGGGMFDVSATATPGVRPGQTLQLLLDGTPKGAPQTGTLWQLENVFRGAHDLSVRLIDSSGEVIATSNSVRVYVLRPGLN</sequence>
<dbReference type="RefSeq" id="WP_279252683.1">
    <property type="nucleotide sequence ID" value="NZ_SHNP01000003.1"/>
</dbReference>
<gene>
    <name evidence="4" type="ORF">EYC87_09635</name>
</gene>
<feature type="domain" description="DUF4124" evidence="3">
    <location>
        <begin position="12"/>
        <end position="64"/>
    </location>
</feature>
<dbReference type="Gene3D" id="2.60.40.10">
    <property type="entry name" value="Immunoglobulins"/>
    <property type="match status" value="1"/>
</dbReference>
<evidence type="ECO:0000256" key="2">
    <source>
        <dbReference type="SAM" id="SignalP"/>
    </source>
</evidence>
<feature type="compositionally biased region" description="Polar residues" evidence="1">
    <location>
        <begin position="35"/>
        <end position="58"/>
    </location>
</feature>
<keyword evidence="2" id="KW-0732">Signal</keyword>
<keyword evidence="5" id="KW-1185">Reference proteome</keyword>
<comment type="caution">
    <text evidence="4">The sequence shown here is derived from an EMBL/GenBank/DDBJ whole genome shotgun (WGS) entry which is preliminary data.</text>
</comment>
<protein>
    <submittedName>
        <fullName evidence="4">DUF4124 domain-containing protein</fullName>
    </submittedName>
</protein>
<feature type="region of interest" description="Disordered" evidence="1">
    <location>
        <begin position="35"/>
        <end position="81"/>
    </location>
</feature>
<evidence type="ECO:0000313" key="5">
    <source>
        <dbReference type="Proteomes" id="UP001143307"/>
    </source>
</evidence>
<feature type="signal peptide" evidence="2">
    <location>
        <begin position="1"/>
        <end position="21"/>
    </location>
</feature>
<proteinExistence type="predicted"/>
<feature type="chain" id="PRO_5046194123" evidence="2">
    <location>
        <begin position="22"/>
        <end position="172"/>
    </location>
</feature>
<name>A0ABT3SV23_9GAMM</name>
<dbReference type="EMBL" id="SHNP01000003">
    <property type="protein sequence ID" value="MCX2973838.1"/>
    <property type="molecule type" value="Genomic_DNA"/>
</dbReference>